<protein>
    <submittedName>
        <fullName evidence="1">Uncharacterized protein</fullName>
    </submittedName>
</protein>
<evidence type="ECO:0000313" key="1">
    <source>
        <dbReference type="EMBL" id="MBB4021176.1"/>
    </source>
</evidence>
<organism evidence="1 2">
    <name type="scientific">Actibacterium naphthalenivorans</name>
    <dbReference type="NCBI Taxonomy" id="1614693"/>
    <lineage>
        <taxon>Bacteria</taxon>
        <taxon>Pseudomonadati</taxon>
        <taxon>Pseudomonadota</taxon>
        <taxon>Alphaproteobacteria</taxon>
        <taxon>Rhodobacterales</taxon>
        <taxon>Roseobacteraceae</taxon>
        <taxon>Actibacterium</taxon>
    </lineage>
</organism>
<proteinExistence type="predicted"/>
<dbReference type="Proteomes" id="UP000585681">
    <property type="component" value="Unassembled WGS sequence"/>
</dbReference>
<comment type="caution">
    <text evidence="1">The sequence shown here is derived from an EMBL/GenBank/DDBJ whole genome shotgun (WGS) entry which is preliminary data.</text>
</comment>
<dbReference type="EMBL" id="JACIEQ010000001">
    <property type="protein sequence ID" value="MBB4021176.1"/>
    <property type="molecule type" value="Genomic_DNA"/>
</dbReference>
<keyword evidence="2" id="KW-1185">Reference proteome</keyword>
<reference evidence="1" key="1">
    <citation type="submission" date="2020-08" db="EMBL/GenBank/DDBJ databases">
        <title>Genomic Encyclopedia of Type Strains, Phase IV (KMG-IV): sequencing the most valuable type-strain genomes for metagenomic binning, comparative biology and taxonomic classification.</title>
        <authorList>
            <person name="Goeker M."/>
        </authorList>
    </citation>
    <scope>NUCLEOTIDE SEQUENCE [LARGE SCALE GENOMIC DNA]</scope>
    <source>
        <strain evidence="1">DSM 105040</strain>
    </source>
</reference>
<name>A0A840CEG2_9RHOB</name>
<dbReference type="RefSeq" id="WP_054537868.1">
    <property type="nucleotide sequence ID" value="NZ_JACIEQ010000001.1"/>
</dbReference>
<accession>A0A840CEG2</accession>
<gene>
    <name evidence="1" type="ORF">GGR17_000967</name>
</gene>
<evidence type="ECO:0000313" key="2">
    <source>
        <dbReference type="Proteomes" id="UP000585681"/>
    </source>
</evidence>
<sequence>MRGFGLFLGMVFAAAPVAAQSHKEAARANVAIAVELCGASYPGSEAWLGAFRAAGFAERVENLGNGDLNYHFTAPADTASAVIYLGQMAPDCTVTTHYMGVTETSQMIGAMLAQRSPGKYLRSGLPGSTAAPADQSPVCAVFTERGVELPEFIAISSARGGNICIEDGTSRIYIATLV</sequence>
<dbReference type="AlphaFoldDB" id="A0A840CEG2"/>